<accession>E0VN84</accession>
<dbReference type="PROSITE" id="PS51155">
    <property type="entry name" value="CHIT_BIND_RR_2"/>
    <property type="match status" value="1"/>
</dbReference>
<dbReference type="GO" id="GO:0062129">
    <property type="term" value="C:chitin-based extracellular matrix"/>
    <property type="evidence" value="ECO:0007669"/>
    <property type="project" value="TreeGrafter"/>
</dbReference>
<gene>
    <name evidence="4" type="primary">8236294</name>
    <name evidence="3" type="ORF">Phum_PHUM331470</name>
</gene>
<dbReference type="OrthoDB" id="6371055at2759"/>
<reference evidence="3" key="1">
    <citation type="submission" date="2007-04" db="EMBL/GenBank/DDBJ databases">
        <title>Annotation of Pediculus humanus corporis strain USDA.</title>
        <authorList>
            <person name="Kirkness E."/>
            <person name="Hannick L."/>
            <person name="Hass B."/>
            <person name="Bruggner R."/>
            <person name="Lawson D."/>
            <person name="Bidwell S."/>
            <person name="Joardar V."/>
            <person name="Caler E."/>
            <person name="Walenz B."/>
            <person name="Inman J."/>
            <person name="Schobel S."/>
            <person name="Galinsky K."/>
            <person name="Amedeo P."/>
            <person name="Strausberg R."/>
        </authorList>
    </citation>
    <scope>NUCLEOTIDE SEQUENCE</scope>
    <source>
        <strain evidence="3">USDA</strain>
    </source>
</reference>
<evidence type="ECO:0000256" key="1">
    <source>
        <dbReference type="PROSITE-ProRule" id="PRU00497"/>
    </source>
</evidence>
<feature type="region of interest" description="Disordered" evidence="2">
    <location>
        <begin position="136"/>
        <end position="155"/>
    </location>
</feature>
<organism>
    <name type="scientific">Pediculus humanus subsp. corporis</name>
    <name type="common">Body louse</name>
    <dbReference type="NCBI Taxonomy" id="121224"/>
    <lineage>
        <taxon>Eukaryota</taxon>
        <taxon>Metazoa</taxon>
        <taxon>Ecdysozoa</taxon>
        <taxon>Arthropoda</taxon>
        <taxon>Hexapoda</taxon>
        <taxon>Insecta</taxon>
        <taxon>Pterygota</taxon>
        <taxon>Neoptera</taxon>
        <taxon>Paraneoptera</taxon>
        <taxon>Psocodea</taxon>
        <taxon>Troctomorpha</taxon>
        <taxon>Phthiraptera</taxon>
        <taxon>Anoplura</taxon>
        <taxon>Pediculidae</taxon>
        <taxon>Pediculus</taxon>
    </lineage>
</organism>
<dbReference type="VEuPathDB" id="VectorBase:PHUM331470"/>
<keyword evidence="1" id="KW-0193">Cuticle</keyword>
<dbReference type="EMBL" id="AAZO01003847">
    <property type="status" value="NOT_ANNOTATED_CDS"/>
    <property type="molecule type" value="Genomic_DNA"/>
</dbReference>
<dbReference type="InterPro" id="IPR050468">
    <property type="entry name" value="Cuticle_Struct_Prot"/>
</dbReference>
<dbReference type="EnsemblMetazoa" id="PHUM331470-RA">
    <property type="protein sequence ID" value="PHUM331470-PA"/>
    <property type="gene ID" value="PHUM331470"/>
</dbReference>
<dbReference type="KEGG" id="phu:Phum_PHUM331470"/>
<proteinExistence type="predicted"/>
<evidence type="ECO:0000256" key="2">
    <source>
        <dbReference type="SAM" id="MobiDB-lite"/>
    </source>
</evidence>
<dbReference type="STRING" id="121224.E0VN84"/>
<dbReference type="FunCoup" id="E0VN84">
    <property type="interactions" value="11"/>
</dbReference>
<dbReference type="Proteomes" id="UP000009046">
    <property type="component" value="Unassembled WGS sequence"/>
</dbReference>
<dbReference type="eggNOG" id="ENOG502RZS2">
    <property type="taxonomic scope" value="Eukaryota"/>
</dbReference>
<dbReference type="GeneID" id="8236294"/>
<dbReference type="Pfam" id="PF00379">
    <property type="entry name" value="Chitin_bind_4"/>
    <property type="match status" value="1"/>
</dbReference>
<dbReference type="CTD" id="8236294"/>
<keyword evidence="5" id="KW-1185">Reference proteome</keyword>
<feature type="compositionally biased region" description="Basic and acidic residues" evidence="2">
    <location>
        <begin position="146"/>
        <end position="155"/>
    </location>
</feature>
<evidence type="ECO:0000313" key="4">
    <source>
        <dbReference type="EnsemblMetazoa" id="PHUM331470-PA"/>
    </source>
</evidence>
<dbReference type="GO" id="GO:0008010">
    <property type="term" value="F:structural constituent of chitin-based larval cuticle"/>
    <property type="evidence" value="ECO:0007669"/>
    <property type="project" value="TreeGrafter"/>
</dbReference>
<reference evidence="4" key="3">
    <citation type="submission" date="2021-02" db="UniProtKB">
        <authorList>
            <consortium name="EnsemblMetazoa"/>
        </authorList>
    </citation>
    <scope>IDENTIFICATION</scope>
    <source>
        <strain evidence="4">USDA</strain>
    </source>
</reference>
<dbReference type="AlphaFoldDB" id="E0VN84"/>
<evidence type="ECO:0000313" key="5">
    <source>
        <dbReference type="Proteomes" id="UP000009046"/>
    </source>
</evidence>
<name>E0VN84_PEDHC</name>
<dbReference type="PANTHER" id="PTHR10380">
    <property type="entry name" value="CUTICLE PROTEIN"/>
    <property type="match status" value="1"/>
</dbReference>
<dbReference type="InParanoid" id="E0VN84"/>
<dbReference type="InterPro" id="IPR000618">
    <property type="entry name" value="Insect_cuticle"/>
</dbReference>
<protein>
    <submittedName>
        <fullName evidence="3 4">Uncharacterized protein</fullName>
    </submittedName>
</protein>
<reference evidence="3" key="2">
    <citation type="submission" date="2007-04" db="EMBL/GenBank/DDBJ databases">
        <title>The genome of the human body louse.</title>
        <authorList>
            <consortium name="The Human Body Louse Genome Consortium"/>
            <person name="Kirkness E."/>
            <person name="Walenz B."/>
            <person name="Hass B."/>
            <person name="Bruggner R."/>
            <person name="Strausberg R."/>
        </authorList>
    </citation>
    <scope>NUCLEOTIDE SEQUENCE</scope>
    <source>
        <strain evidence="3">USDA</strain>
    </source>
</reference>
<dbReference type="RefSeq" id="XP_002427578.1">
    <property type="nucleotide sequence ID" value="XM_002427533.1"/>
</dbReference>
<dbReference type="HOGENOM" id="CLU_101526_0_0_1"/>
<evidence type="ECO:0000313" key="3">
    <source>
        <dbReference type="EMBL" id="EEB14840.1"/>
    </source>
</evidence>
<dbReference type="PANTHER" id="PTHR10380:SF205">
    <property type="entry name" value="CUTICULAR PROTEIN 97EB"/>
    <property type="match status" value="1"/>
</dbReference>
<sequence>MGNKKQDFQQTTINKSNFKVNPSGSRLRVKISGRMENVVIFLLSLFFARGFSIPQTYRTTPVPILKQINRQNDDGSYSYGYEAADGTFKIETKFPTGEVYGKYGYVGDDGKIRQVEYGASKRGFEPVGADINVAPPTLTNTVDNTNPDREDDGQYREDPSIYYKETSNQNFSPVNQIKSTYQTSFPRYYQPRYYQSPAPLSNYYNSQPRYQPVRINYDPAIFKGHPATNIDINTGSYSVSYST</sequence>
<dbReference type="OMA" id="RQVEYGA"/>
<dbReference type="PRINTS" id="PR00947">
    <property type="entry name" value="CUTICLE"/>
</dbReference>
<dbReference type="EMBL" id="DS235335">
    <property type="protein sequence ID" value="EEB14840.1"/>
    <property type="molecule type" value="Genomic_DNA"/>
</dbReference>